<keyword evidence="3" id="KW-0067">ATP-binding</keyword>
<feature type="domain" description="SF3 helicase" evidence="5">
    <location>
        <begin position="414"/>
        <end position="570"/>
    </location>
</feature>
<dbReference type="AlphaFoldDB" id="A0A0F8CLU0"/>
<feature type="compositionally biased region" description="Basic and acidic residues" evidence="4">
    <location>
        <begin position="1"/>
        <end position="10"/>
    </location>
</feature>
<dbReference type="InterPro" id="IPR051620">
    <property type="entry name" value="ORF904-like_C"/>
</dbReference>
<gene>
    <name evidence="6" type="ORF">DU40_13590</name>
</gene>
<evidence type="ECO:0000256" key="4">
    <source>
        <dbReference type="SAM" id="MobiDB-lite"/>
    </source>
</evidence>
<evidence type="ECO:0000313" key="7">
    <source>
        <dbReference type="Proteomes" id="UP000034597"/>
    </source>
</evidence>
<name>A0A0F8CLU0_METMZ</name>
<feature type="compositionally biased region" description="Polar residues" evidence="4">
    <location>
        <begin position="11"/>
        <end position="32"/>
    </location>
</feature>
<dbReference type="GO" id="GO:0016787">
    <property type="term" value="F:hydrolase activity"/>
    <property type="evidence" value="ECO:0007669"/>
    <property type="project" value="UniProtKB-KW"/>
</dbReference>
<dbReference type="InterPro" id="IPR045455">
    <property type="entry name" value="NrS-1_pol-like_helicase"/>
</dbReference>
<dbReference type="Gene3D" id="3.40.50.300">
    <property type="entry name" value="P-loop containing nucleotide triphosphate hydrolases"/>
    <property type="match status" value="1"/>
</dbReference>
<protein>
    <recommendedName>
        <fullName evidence="5">SF3 helicase domain-containing protein</fullName>
    </recommendedName>
</protein>
<evidence type="ECO:0000256" key="2">
    <source>
        <dbReference type="ARBA" id="ARBA00022801"/>
    </source>
</evidence>
<evidence type="ECO:0000256" key="1">
    <source>
        <dbReference type="ARBA" id="ARBA00022741"/>
    </source>
</evidence>
<dbReference type="PANTHER" id="PTHR35372">
    <property type="entry name" value="ATP BINDING PROTEIN-RELATED"/>
    <property type="match status" value="1"/>
</dbReference>
<dbReference type="InterPro" id="IPR027417">
    <property type="entry name" value="P-loop_NTPase"/>
</dbReference>
<dbReference type="SUPFAM" id="SSF52540">
    <property type="entry name" value="P-loop containing nucleoside triphosphate hydrolases"/>
    <property type="match status" value="1"/>
</dbReference>
<reference evidence="6 7" key="1">
    <citation type="journal article" date="2015" name="ISME J.">
        <title>Genomic and phenotypic differentiation among Methanosarcina mazei populations from Columbia River sediment.</title>
        <authorList>
            <person name="Youngblut N.D."/>
            <person name="Wirth J.S."/>
            <person name="Henriksen J.R."/>
            <person name="Smith M."/>
            <person name="Simon H."/>
            <person name="Metcalf W.W."/>
            <person name="Whitaker R.J."/>
        </authorList>
    </citation>
    <scope>NUCLEOTIDE SEQUENCE [LARGE SCALE GENOMIC DNA]</scope>
    <source>
        <strain evidence="6 7">2.F.T.0.2</strain>
    </source>
</reference>
<dbReference type="Pfam" id="PF19263">
    <property type="entry name" value="DUF5906"/>
    <property type="match status" value="1"/>
</dbReference>
<dbReference type="GO" id="GO:0005524">
    <property type="term" value="F:ATP binding"/>
    <property type="evidence" value="ECO:0007669"/>
    <property type="project" value="UniProtKB-KW"/>
</dbReference>
<evidence type="ECO:0000259" key="5">
    <source>
        <dbReference type="PROSITE" id="PS51206"/>
    </source>
</evidence>
<proteinExistence type="predicted"/>
<feature type="region of interest" description="Disordered" evidence="4">
    <location>
        <begin position="1"/>
        <end position="46"/>
    </location>
</feature>
<dbReference type="Pfam" id="PF08706">
    <property type="entry name" value="D5_N"/>
    <property type="match status" value="1"/>
</dbReference>
<dbReference type="PANTHER" id="PTHR35372:SF2">
    <property type="entry name" value="SF3 HELICASE DOMAIN-CONTAINING PROTEIN"/>
    <property type="match status" value="1"/>
</dbReference>
<dbReference type="RefSeq" id="WP_048045644.1">
    <property type="nucleotide sequence ID" value="NZ_JJOT01000015.1"/>
</dbReference>
<dbReference type="PROSITE" id="PS51206">
    <property type="entry name" value="SF3_HELICASE_1"/>
    <property type="match status" value="1"/>
</dbReference>
<evidence type="ECO:0000256" key="3">
    <source>
        <dbReference type="ARBA" id="ARBA00022840"/>
    </source>
</evidence>
<dbReference type="PATRIC" id="fig|2209.60.peg.2914"/>
<dbReference type="InterPro" id="IPR014818">
    <property type="entry name" value="Phage/plasmid_primase_P4_C"/>
</dbReference>
<dbReference type="EMBL" id="JJOT01000015">
    <property type="protein sequence ID" value="KKG05874.1"/>
    <property type="molecule type" value="Genomic_DNA"/>
</dbReference>
<sequence length="801" mass="92752">MTEIKSENLEVKNSSETVTSEAEVTPELTSTDVEIESSEVSERATAEAIKAETTKEVAPTVSSPDDKKYVIVYEKGMNEIEKRKKLDKFLAPHFTNAIREALHRDDIEVTEEITYNPQTIRDYFSSKGLEEKSIVSLISNIEDKRTKLSNYLLEWEDPLHARLKTDEDRKLEESETEDVDYKKIFAEKDRYRIYLLTLSKEGVQEEKESLLSLIKEKKFATLYDECLTHEKVSVCTAVLTGNKTGKESFLYKDLLFKEEIKLGSQKMLGKVSQAVAEQYILTHNIVVLKPDNKIFTFDEEERVHTEISEEVAKTELKKLCNALPDTYTTDRVETECFKQLINNTMSVTFREKIELDVNHVPLLNGILNLRTNELKPYTKKDVYPERIQGNYDPEAKPTPYLTKWIESTFRGVEYETDLFWEWMGYQLYKEYPFQVFFYFLGPGGDGKSVAIELMQRWLNAVSLVPFTEICSPSKDTITGACIDKYANISSETKERLIIYDSSGLKSITGGDRQPTRELYGKVKNVDLYCKITHACNHLPRIVDESKGMIHRKKMIVFPNQFRNTDQEIKMLADKIVKEGGLDYFTLKAIEGLHRLFKNDKFSENKDAIKRIKILEDPVEYFINTYMDFTGESNKRVIFDECVKAIETFTYHMGSGKFGAKHIKNIIKDRYKDCEIKAQRVTDATQKPYYTTNKKERPVTISRCFIDYIALWNDIGSEKLKDEDAVIEEAKEEKTEFAEVDEELVEEYLRDREDRSTFRELPNVDGFTDLGIKREEKELLAKTGSLKKDLSEIAAMCVKEFK</sequence>
<comment type="caution">
    <text evidence="6">The sequence shown here is derived from an EMBL/GenBank/DDBJ whole genome shotgun (WGS) entry which is preliminary data.</text>
</comment>
<organism evidence="6 7">
    <name type="scientific">Methanosarcina mazei</name>
    <name type="common">Methanosarcina frisia</name>
    <dbReference type="NCBI Taxonomy" id="2209"/>
    <lineage>
        <taxon>Archaea</taxon>
        <taxon>Methanobacteriati</taxon>
        <taxon>Methanobacteriota</taxon>
        <taxon>Stenosarchaea group</taxon>
        <taxon>Methanomicrobia</taxon>
        <taxon>Methanosarcinales</taxon>
        <taxon>Methanosarcinaceae</taxon>
        <taxon>Methanosarcina</taxon>
    </lineage>
</organism>
<evidence type="ECO:0000313" key="6">
    <source>
        <dbReference type="EMBL" id="KKG05874.1"/>
    </source>
</evidence>
<keyword evidence="2" id="KW-0378">Hydrolase</keyword>
<accession>A0A0F8CLU0</accession>
<dbReference type="Proteomes" id="UP000034597">
    <property type="component" value="Unassembled WGS sequence"/>
</dbReference>
<keyword evidence="1" id="KW-0547">Nucleotide-binding</keyword>
<dbReference type="InterPro" id="IPR014015">
    <property type="entry name" value="Helicase_SF3_DNA-vir"/>
</dbReference>